<dbReference type="AlphaFoldDB" id="A0A246JMI0"/>
<evidence type="ECO:0000313" key="2">
    <source>
        <dbReference type="EMBL" id="OWQ93848.1"/>
    </source>
</evidence>
<evidence type="ECO:0000256" key="1">
    <source>
        <dbReference type="SAM" id="MobiDB-lite"/>
    </source>
</evidence>
<evidence type="ECO:0000313" key="3">
    <source>
        <dbReference type="Proteomes" id="UP000197468"/>
    </source>
</evidence>
<gene>
    <name evidence="2" type="ORF">CDN99_05290</name>
</gene>
<protein>
    <submittedName>
        <fullName evidence="2">Uncharacterized protein</fullName>
    </submittedName>
</protein>
<organism evidence="2 3">
    <name type="scientific">Roseateles aquatilis</name>
    <dbReference type="NCBI Taxonomy" id="431061"/>
    <lineage>
        <taxon>Bacteria</taxon>
        <taxon>Pseudomonadati</taxon>
        <taxon>Pseudomonadota</taxon>
        <taxon>Betaproteobacteria</taxon>
        <taxon>Burkholderiales</taxon>
        <taxon>Sphaerotilaceae</taxon>
        <taxon>Roseateles</taxon>
    </lineage>
</organism>
<dbReference type="RefSeq" id="WP_088383177.1">
    <property type="nucleotide sequence ID" value="NZ_NIOF01000001.1"/>
</dbReference>
<keyword evidence="3" id="KW-1185">Reference proteome</keyword>
<comment type="caution">
    <text evidence="2">The sequence shown here is derived from an EMBL/GenBank/DDBJ whole genome shotgun (WGS) entry which is preliminary data.</text>
</comment>
<dbReference type="Proteomes" id="UP000197468">
    <property type="component" value="Unassembled WGS sequence"/>
</dbReference>
<feature type="region of interest" description="Disordered" evidence="1">
    <location>
        <begin position="270"/>
        <end position="289"/>
    </location>
</feature>
<sequence length="375" mass="42163">MSCFPLLSLFRSSGVYCVPEAALRRASPFSARNKFDGQHQPRAFSILREIERTLGQPTTRQGRALLNDVERHLCADALGATHAALRKLPPLSRLQGWLDEARFDLRVNPRAADQFREDQAMLADFRRRHGVPDESTVGRACDQLWAEIDRALSPPASIASAKTCRALRQRMDAMMARLVQFVGHRDALIQARLDLAPCLQAVRRVAGQPSGVTSADMLDVVRPYEAIQRRLNDLATAVHREDYAAIQKSVPDIARRRTALRNRLIQLGCPPEVRQSPDSRPPAPQAQALTERRTALTMTERDCRVVFANAPCDAGDEIFQRLHALTARLDRLDKLMPCDLDRRLARFDEDLAVLRGEAVDLGHIASRLPTPWLRR</sequence>
<name>A0A246JMI0_9BURK</name>
<dbReference type="EMBL" id="NIOF01000001">
    <property type="protein sequence ID" value="OWQ93848.1"/>
    <property type="molecule type" value="Genomic_DNA"/>
</dbReference>
<accession>A0A246JMI0</accession>
<proteinExistence type="predicted"/>
<reference evidence="2 3" key="1">
    <citation type="journal article" date="2008" name="Int. J. Syst. Evol. Microbiol.">
        <title>Description of Roseateles aquatilis sp. nov. and Roseateles terrae sp. nov., in the class Betaproteobacteria, and emended description of the genus Roseateles.</title>
        <authorList>
            <person name="Gomila M."/>
            <person name="Bowien B."/>
            <person name="Falsen E."/>
            <person name="Moore E.R."/>
            <person name="Lalucat J."/>
        </authorList>
    </citation>
    <scope>NUCLEOTIDE SEQUENCE [LARGE SCALE GENOMIC DNA]</scope>
    <source>
        <strain evidence="2 3">CCUG 48205</strain>
    </source>
</reference>